<keyword evidence="4 7" id="KW-1133">Transmembrane helix</keyword>
<feature type="transmembrane region" description="Helical" evidence="7">
    <location>
        <begin position="57"/>
        <end position="74"/>
    </location>
</feature>
<dbReference type="InterPro" id="IPR036259">
    <property type="entry name" value="MFS_trans_sf"/>
</dbReference>
<reference evidence="8 9" key="1">
    <citation type="journal article" date="2013" name="BMC Genomics">
        <title>Reconstruction of the lipid metabolism for the microalga Monoraphidium neglectum from its genome sequence reveals characteristics suitable for biofuel production.</title>
        <authorList>
            <person name="Bogen C."/>
            <person name="Al-Dilaimi A."/>
            <person name="Albersmeier A."/>
            <person name="Wichmann J."/>
            <person name="Grundmann M."/>
            <person name="Rupp O."/>
            <person name="Lauersen K.J."/>
            <person name="Blifernez-Klassen O."/>
            <person name="Kalinowski J."/>
            <person name="Goesmann A."/>
            <person name="Mussgnug J.H."/>
            <person name="Kruse O."/>
        </authorList>
    </citation>
    <scope>NUCLEOTIDE SEQUENCE [LARGE SCALE GENOMIC DNA]</scope>
    <source>
        <strain evidence="8 9">SAG 48.87</strain>
    </source>
</reference>
<dbReference type="GO" id="GO:0022857">
    <property type="term" value="F:transmembrane transporter activity"/>
    <property type="evidence" value="ECO:0007669"/>
    <property type="project" value="InterPro"/>
</dbReference>
<dbReference type="PRINTS" id="PR01035">
    <property type="entry name" value="TCRTETA"/>
</dbReference>
<gene>
    <name evidence="8" type="ORF">MNEG_9863</name>
</gene>
<evidence type="ECO:0000313" key="9">
    <source>
        <dbReference type="Proteomes" id="UP000054498"/>
    </source>
</evidence>
<feature type="transmembrane region" description="Helical" evidence="7">
    <location>
        <begin position="31"/>
        <end position="50"/>
    </location>
</feature>
<feature type="compositionally biased region" description="Basic and acidic residues" evidence="6">
    <location>
        <begin position="213"/>
        <end position="222"/>
    </location>
</feature>
<evidence type="ECO:0000256" key="7">
    <source>
        <dbReference type="SAM" id="Phobius"/>
    </source>
</evidence>
<dbReference type="EMBL" id="KK102312">
    <property type="protein sequence ID" value="KIY98099.1"/>
    <property type="molecule type" value="Genomic_DNA"/>
</dbReference>
<feature type="region of interest" description="Disordered" evidence="6">
    <location>
        <begin position="298"/>
        <end position="328"/>
    </location>
</feature>
<dbReference type="GO" id="GO:0016020">
    <property type="term" value="C:membrane"/>
    <property type="evidence" value="ECO:0007669"/>
    <property type="project" value="UniProtKB-SubCell"/>
</dbReference>
<proteinExistence type="predicted"/>
<evidence type="ECO:0000313" key="8">
    <source>
        <dbReference type="EMBL" id="KIY98099.1"/>
    </source>
</evidence>
<sequence length="635" mass="64685">MVTLPFTVGVFMVRAWVPGGGEETVGRMTGLLAASFSLAQTATAYGWGLWSSTYGRKPVMVIGSGVTAVCLVWFGLSGSYAGACAARVVAGLLNGIICAWKCMIGESCDDLTQGKIMALMSLGWGIGCVAGPAIGGLLSQPCDSWPGAPLCGEAGLFRARPYLLPCLVVAACSAASCVWNALLLEETLPSLVARRRQQQQEQQQQQQQQQKEQQQEQKEQPQEKQQAVLGLLQAQSVSAGDVARRLAELWRGRRYSRLRADCAFGAGAGKSDRTDTVAGGQGLGRVDSAADFWLRRGGSGKSTGSLKGQGVYGRSAQGSSDSGSSSGTKVAAVGAAAEVEKGGRAGSSAGAAGLQLPCSCPAGGSLEMAALRVGRGDSGGDRGPDGHGDVSAAATANRDSTDRGAPDGPWHRDRQVVLALLGYGAVCLLFCMLDEVMPIFASAPISEGGLAMEEADLAVPLALNGACLILFSLLGYPPLQRRFGALPLSRAGLLLSAAVCLALPLPSLAAAARGATSALPAGLLTAVLAAKACCAFTGSMILVNTLPHPSQLGAVNGVGQTLASLVRGLGPLCGGLAWGLAAHVAGGQFLVFGAVACVALAAAALFGFLRVPSPRDGGRLRADDPARGGTSCCEA</sequence>
<feature type="transmembrane region" description="Helical" evidence="7">
    <location>
        <begin position="518"/>
        <end position="543"/>
    </location>
</feature>
<evidence type="ECO:0000256" key="1">
    <source>
        <dbReference type="ARBA" id="ARBA00004141"/>
    </source>
</evidence>
<accession>A0A0D2M3F2</accession>
<dbReference type="Gene3D" id="1.20.1250.20">
    <property type="entry name" value="MFS general substrate transporter like domains"/>
    <property type="match status" value="2"/>
</dbReference>
<evidence type="ECO:0000256" key="6">
    <source>
        <dbReference type="SAM" id="MobiDB-lite"/>
    </source>
</evidence>
<feature type="compositionally biased region" description="Low complexity" evidence="6">
    <location>
        <begin position="302"/>
        <end position="328"/>
    </location>
</feature>
<dbReference type="Proteomes" id="UP000054498">
    <property type="component" value="Unassembled WGS sequence"/>
</dbReference>
<feature type="transmembrane region" description="Helical" evidence="7">
    <location>
        <begin position="589"/>
        <end position="611"/>
    </location>
</feature>
<feature type="compositionally biased region" description="Low complexity" evidence="6">
    <location>
        <begin position="203"/>
        <end position="212"/>
    </location>
</feature>
<comment type="subcellular location">
    <subcellularLocation>
        <location evidence="1">Membrane</location>
        <topology evidence="1">Multi-pass membrane protein</topology>
    </subcellularLocation>
</comment>
<evidence type="ECO:0000256" key="2">
    <source>
        <dbReference type="ARBA" id="ARBA00022448"/>
    </source>
</evidence>
<evidence type="ECO:0000256" key="4">
    <source>
        <dbReference type="ARBA" id="ARBA00022989"/>
    </source>
</evidence>
<evidence type="ECO:0000256" key="3">
    <source>
        <dbReference type="ARBA" id="ARBA00022692"/>
    </source>
</evidence>
<feature type="transmembrane region" description="Helical" evidence="7">
    <location>
        <begin position="416"/>
        <end position="441"/>
    </location>
</feature>
<dbReference type="Pfam" id="PF07690">
    <property type="entry name" value="MFS_1"/>
    <property type="match status" value="1"/>
</dbReference>
<dbReference type="PANTHER" id="PTHR23504">
    <property type="entry name" value="MAJOR FACILITATOR SUPERFAMILY DOMAIN-CONTAINING PROTEIN 10"/>
    <property type="match status" value="1"/>
</dbReference>
<keyword evidence="9" id="KW-1185">Reference proteome</keyword>
<feature type="region of interest" description="Disordered" evidence="6">
    <location>
        <begin position="203"/>
        <end position="222"/>
    </location>
</feature>
<name>A0A0D2M3F2_9CHLO</name>
<protein>
    <recommendedName>
        <fullName evidence="10">Major facilitator superfamily (MFS) profile domain-containing protein</fullName>
    </recommendedName>
</protein>
<feature type="region of interest" description="Disordered" evidence="6">
    <location>
        <begin position="373"/>
        <end position="409"/>
    </location>
</feature>
<feature type="transmembrane region" description="Helical" evidence="7">
    <location>
        <begin position="162"/>
        <end position="184"/>
    </location>
</feature>
<evidence type="ECO:0000256" key="5">
    <source>
        <dbReference type="ARBA" id="ARBA00023136"/>
    </source>
</evidence>
<dbReference type="RefSeq" id="XP_013897119.1">
    <property type="nucleotide sequence ID" value="XM_014041665.1"/>
</dbReference>
<dbReference type="OrthoDB" id="10262656at2759"/>
<dbReference type="STRING" id="145388.A0A0D2M3F2"/>
<feature type="transmembrane region" description="Helical" evidence="7">
    <location>
        <begin position="461"/>
        <end position="479"/>
    </location>
</feature>
<feature type="transmembrane region" description="Helical" evidence="7">
    <location>
        <begin position="491"/>
        <end position="512"/>
    </location>
</feature>
<feature type="transmembrane region" description="Helical" evidence="7">
    <location>
        <begin position="116"/>
        <end position="138"/>
    </location>
</feature>
<feature type="compositionally biased region" description="Basic and acidic residues" evidence="6">
    <location>
        <begin position="399"/>
        <end position="409"/>
    </location>
</feature>
<evidence type="ECO:0008006" key="10">
    <source>
        <dbReference type="Google" id="ProtNLM"/>
    </source>
</evidence>
<keyword evidence="5 7" id="KW-0472">Membrane</keyword>
<dbReference type="InterPro" id="IPR001958">
    <property type="entry name" value="Tet-R_TetA/multi-R_MdtG-like"/>
</dbReference>
<organism evidence="8 9">
    <name type="scientific">Monoraphidium neglectum</name>
    <dbReference type="NCBI Taxonomy" id="145388"/>
    <lineage>
        <taxon>Eukaryota</taxon>
        <taxon>Viridiplantae</taxon>
        <taxon>Chlorophyta</taxon>
        <taxon>core chlorophytes</taxon>
        <taxon>Chlorophyceae</taxon>
        <taxon>CS clade</taxon>
        <taxon>Sphaeropleales</taxon>
        <taxon>Selenastraceae</taxon>
        <taxon>Monoraphidium</taxon>
    </lineage>
</organism>
<feature type="compositionally biased region" description="Basic and acidic residues" evidence="6">
    <location>
        <begin position="374"/>
        <end position="388"/>
    </location>
</feature>
<dbReference type="PANTHER" id="PTHR23504:SF117">
    <property type="entry name" value="MAJOR FACILITATOR SUPERFAMILY PROTEIN"/>
    <property type="match status" value="1"/>
</dbReference>
<dbReference type="AlphaFoldDB" id="A0A0D2M3F2"/>
<feature type="transmembrane region" description="Helical" evidence="7">
    <location>
        <begin position="80"/>
        <end position="104"/>
    </location>
</feature>
<keyword evidence="2" id="KW-0813">Transport</keyword>
<dbReference type="KEGG" id="mng:MNEG_9863"/>
<dbReference type="SUPFAM" id="SSF103473">
    <property type="entry name" value="MFS general substrate transporter"/>
    <property type="match status" value="1"/>
</dbReference>
<dbReference type="InterPro" id="IPR011701">
    <property type="entry name" value="MFS"/>
</dbReference>
<feature type="transmembrane region" description="Helical" evidence="7">
    <location>
        <begin position="564"/>
        <end position="583"/>
    </location>
</feature>
<keyword evidence="3 7" id="KW-0812">Transmembrane</keyword>
<dbReference type="GeneID" id="25742738"/>